<gene>
    <name evidence="2" type="ORF">EKPJFOCH_2068</name>
</gene>
<evidence type="ECO:0000259" key="1">
    <source>
        <dbReference type="PROSITE" id="PS50994"/>
    </source>
</evidence>
<evidence type="ECO:0000313" key="2">
    <source>
        <dbReference type="EMBL" id="GJE55574.1"/>
    </source>
</evidence>
<accession>A0ABQ4TJR9</accession>
<dbReference type="SUPFAM" id="SSF53098">
    <property type="entry name" value="Ribonuclease H-like"/>
    <property type="match status" value="1"/>
</dbReference>
<keyword evidence="3" id="KW-1185">Reference proteome</keyword>
<dbReference type="InterPro" id="IPR036397">
    <property type="entry name" value="RNaseH_sf"/>
</dbReference>
<reference evidence="2" key="2">
    <citation type="submission" date="2021-08" db="EMBL/GenBank/DDBJ databases">
        <authorList>
            <person name="Tani A."/>
            <person name="Ola A."/>
            <person name="Ogura Y."/>
            <person name="Katsura K."/>
            <person name="Hayashi T."/>
        </authorList>
    </citation>
    <scope>NUCLEOTIDE SEQUENCE</scope>
    <source>
        <strain evidence="2">DSM 23674</strain>
    </source>
</reference>
<protein>
    <submittedName>
        <fullName evidence="2">IS481 family transposase ISBxe4</fullName>
    </submittedName>
</protein>
<dbReference type="InterPro" id="IPR001584">
    <property type="entry name" value="Integrase_cat-core"/>
</dbReference>
<dbReference type="PROSITE" id="PS50994">
    <property type="entry name" value="INTEGRASE"/>
    <property type="match status" value="1"/>
</dbReference>
<dbReference type="Gene3D" id="3.30.420.10">
    <property type="entry name" value="Ribonuclease H-like superfamily/Ribonuclease H"/>
    <property type="match status" value="1"/>
</dbReference>
<dbReference type="InterPro" id="IPR012337">
    <property type="entry name" value="RNaseH-like_sf"/>
</dbReference>
<dbReference type="PANTHER" id="PTHR37984:SF5">
    <property type="entry name" value="PROTEIN NYNRIN-LIKE"/>
    <property type="match status" value="1"/>
</dbReference>
<reference evidence="2" key="1">
    <citation type="journal article" date="2021" name="Front. Microbiol.">
        <title>Comprehensive Comparative Genomics and Phenotyping of Methylobacterium Species.</title>
        <authorList>
            <person name="Alessa O."/>
            <person name="Ogura Y."/>
            <person name="Fujitani Y."/>
            <person name="Takami H."/>
            <person name="Hayashi T."/>
            <person name="Sahin N."/>
            <person name="Tani A."/>
        </authorList>
    </citation>
    <scope>NUCLEOTIDE SEQUENCE</scope>
    <source>
        <strain evidence="2">DSM 23674</strain>
    </source>
</reference>
<dbReference type="Proteomes" id="UP001055101">
    <property type="component" value="Unassembled WGS sequence"/>
</dbReference>
<comment type="caution">
    <text evidence="2">The sequence shown here is derived from an EMBL/GenBank/DDBJ whole genome shotgun (WGS) entry which is preliminary data.</text>
</comment>
<evidence type="ECO:0000313" key="3">
    <source>
        <dbReference type="Proteomes" id="UP001055101"/>
    </source>
</evidence>
<organism evidence="2 3">
    <name type="scientific">Methylobacterium thuringiense</name>
    <dbReference type="NCBI Taxonomy" id="1003091"/>
    <lineage>
        <taxon>Bacteria</taxon>
        <taxon>Pseudomonadati</taxon>
        <taxon>Pseudomonadota</taxon>
        <taxon>Alphaproteobacteria</taxon>
        <taxon>Hyphomicrobiales</taxon>
        <taxon>Methylobacteriaceae</taxon>
        <taxon>Methylobacterium</taxon>
    </lineage>
</organism>
<dbReference type="EMBL" id="BPRA01000008">
    <property type="protein sequence ID" value="GJE55574.1"/>
    <property type="molecule type" value="Genomic_DNA"/>
</dbReference>
<sequence length="139" mass="15723">MPFSFRVTHLLTDRGSCFTADAFEAACERHAVQHRKTRPYTPKTNGMVERFNGRVQREVLGITLYSHRDLETALRGFNAAYNRLCQRVLKGLSPEMILRQRLEADPALVNPAYTPLKPGILRKALQIVADAKEVSQPDS</sequence>
<name>A0ABQ4TJR9_9HYPH</name>
<feature type="domain" description="Integrase catalytic" evidence="1">
    <location>
        <begin position="1"/>
        <end position="102"/>
    </location>
</feature>
<proteinExistence type="predicted"/>
<dbReference type="PANTHER" id="PTHR37984">
    <property type="entry name" value="PROTEIN CBG26694"/>
    <property type="match status" value="1"/>
</dbReference>
<dbReference type="Pfam" id="PF13683">
    <property type="entry name" value="rve_3"/>
    <property type="match status" value="1"/>
</dbReference>
<dbReference type="InterPro" id="IPR050951">
    <property type="entry name" value="Retrovirus_Pol_polyprotein"/>
</dbReference>